<keyword evidence="1" id="KW-0472">Membrane</keyword>
<sequence length="182" mass="21281">MRRKKSPPTINHRIFSMYSMTISFIYLLRVVFELATESADDIDVQWQVTECLFVAFGILISIALHNAYDSRVSLISISWVLWMFVNTLLALFVINSDIVQLVIERMGACTDLRPIDYAKLFIDILHFFNIPFSLYFICVFIISTKSIKKRIKKRRSVSEKPIIKKQFEVSNVFIGDEMVYYV</sequence>
<dbReference type="Proteomes" id="UP000494206">
    <property type="component" value="Unassembled WGS sequence"/>
</dbReference>
<evidence type="ECO:0000313" key="2">
    <source>
        <dbReference type="EMBL" id="CAB3401972.1"/>
    </source>
</evidence>
<keyword evidence="3" id="KW-1185">Reference proteome</keyword>
<proteinExistence type="predicted"/>
<evidence type="ECO:0000256" key="1">
    <source>
        <dbReference type="SAM" id="Phobius"/>
    </source>
</evidence>
<protein>
    <submittedName>
        <fullName evidence="2">Uncharacterized protein</fullName>
    </submittedName>
</protein>
<feature type="transmembrane region" description="Helical" evidence="1">
    <location>
        <begin position="44"/>
        <end position="65"/>
    </location>
</feature>
<accession>A0A8S1EL74</accession>
<dbReference type="EMBL" id="CADEPM010000003">
    <property type="protein sequence ID" value="CAB3401972.1"/>
    <property type="molecule type" value="Genomic_DNA"/>
</dbReference>
<dbReference type="OrthoDB" id="5803172at2759"/>
<evidence type="ECO:0000313" key="3">
    <source>
        <dbReference type="Proteomes" id="UP000494206"/>
    </source>
</evidence>
<dbReference type="AlphaFoldDB" id="A0A8S1EL74"/>
<keyword evidence="1" id="KW-0812">Transmembrane</keyword>
<comment type="caution">
    <text evidence="2">The sequence shown here is derived from an EMBL/GenBank/DDBJ whole genome shotgun (WGS) entry which is preliminary data.</text>
</comment>
<feature type="transmembrane region" description="Helical" evidence="1">
    <location>
        <begin position="124"/>
        <end position="144"/>
    </location>
</feature>
<name>A0A8S1EL74_9PELO</name>
<organism evidence="2 3">
    <name type="scientific">Caenorhabditis bovis</name>
    <dbReference type="NCBI Taxonomy" id="2654633"/>
    <lineage>
        <taxon>Eukaryota</taxon>
        <taxon>Metazoa</taxon>
        <taxon>Ecdysozoa</taxon>
        <taxon>Nematoda</taxon>
        <taxon>Chromadorea</taxon>
        <taxon>Rhabditida</taxon>
        <taxon>Rhabditina</taxon>
        <taxon>Rhabditomorpha</taxon>
        <taxon>Rhabditoidea</taxon>
        <taxon>Rhabditidae</taxon>
        <taxon>Peloderinae</taxon>
        <taxon>Caenorhabditis</taxon>
    </lineage>
</organism>
<feature type="transmembrane region" description="Helical" evidence="1">
    <location>
        <begin position="12"/>
        <end position="32"/>
    </location>
</feature>
<feature type="transmembrane region" description="Helical" evidence="1">
    <location>
        <begin position="72"/>
        <end position="94"/>
    </location>
</feature>
<reference evidence="2 3" key="1">
    <citation type="submission" date="2020-04" db="EMBL/GenBank/DDBJ databases">
        <authorList>
            <person name="Laetsch R D."/>
            <person name="Stevens L."/>
            <person name="Kumar S."/>
            <person name="Blaxter L. M."/>
        </authorList>
    </citation>
    <scope>NUCLEOTIDE SEQUENCE [LARGE SCALE GENOMIC DNA]</scope>
</reference>
<gene>
    <name evidence="2" type="ORF">CBOVIS_LOCUS4652</name>
</gene>
<keyword evidence="1" id="KW-1133">Transmembrane helix</keyword>